<evidence type="ECO:0000259" key="9">
    <source>
        <dbReference type="PROSITE" id="PS50893"/>
    </source>
</evidence>
<keyword evidence="2" id="KW-0813">Transport</keyword>
<dbReference type="Proteomes" id="UP000033977">
    <property type="component" value="Unassembled WGS sequence"/>
</dbReference>
<evidence type="ECO:0000256" key="4">
    <source>
        <dbReference type="ARBA" id="ARBA00022741"/>
    </source>
</evidence>
<dbReference type="Gene3D" id="3.40.50.300">
    <property type="entry name" value="P-loop containing nucleotide triphosphate hydrolases"/>
    <property type="match status" value="1"/>
</dbReference>
<keyword evidence="4" id="KW-0547">Nucleotide-binding</keyword>
<feature type="transmembrane region" description="Helical" evidence="8">
    <location>
        <begin position="27"/>
        <end position="48"/>
    </location>
</feature>
<feature type="transmembrane region" description="Helical" evidence="8">
    <location>
        <begin position="278"/>
        <end position="298"/>
    </location>
</feature>
<dbReference type="GO" id="GO:0005886">
    <property type="term" value="C:plasma membrane"/>
    <property type="evidence" value="ECO:0007669"/>
    <property type="project" value="UniProtKB-SubCell"/>
</dbReference>
<dbReference type="PANTHER" id="PTHR43394:SF1">
    <property type="entry name" value="ATP-BINDING CASSETTE SUB-FAMILY B MEMBER 10, MITOCHONDRIAL"/>
    <property type="match status" value="1"/>
</dbReference>
<evidence type="ECO:0000256" key="1">
    <source>
        <dbReference type="ARBA" id="ARBA00004651"/>
    </source>
</evidence>
<dbReference type="InterPro" id="IPR017871">
    <property type="entry name" value="ABC_transporter-like_CS"/>
</dbReference>
<sequence length="582" mass="65534">MAAFKKENLIEGWKIVLKYLRPHKRAVFVLSVLSVVSAMADASVPYLAGKIIDSIKTQTVFYFIAVWILVRISGDLVNWRSSLMRNKLDGELECAYMENGYGKLLELPMSFHKTRKIGEVSNRIARASNWLANLVSDVVINLAPRFLSVVFALAFAVYIQPLLALALMGGVLIYCFILIKTAPRVAEISFKMHRAYNIAYGDAYDSVLNVQSVKQATAEEYERKKLYKNFFLRAFKLYFSMQKLWSVLDISQRLLIILVQAVIFISSVFFIQKGVMSIGQLVMFNGYAAMFFGPFVVLGNNWRTIQNGIVALERAEKILILPAEEYSPKNAVILENLSGEVEFRSVDFYYQKKQGGVLKNISFRAEAGEKIALVGESGVGKSTLVDLISYYYKPSAGKILIDGHSVKNLDLKFLRSQIAVVPQEIMLFNDTVKNNIKYGSFGASDEAVVKAAKLAHADEFINNFPKKYEQVVGERGIKLSVGQKQRIALARAFLRDPKILILDEPTSALDARSEKFIQESLRELMKDRTTFIIAHRLSTVREADKIVVLNEGAIAETGTHNELLNKKGGIYRRLYELQVGFS</sequence>
<keyword evidence="6 8" id="KW-1133">Transmembrane helix</keyword>
<feature type="domain" description="ABC transporter" evidence="9">
    <location>
        <begin position="343"/>
        <end position="576"/>
    </location>
</feature>
<dbReference type="SUPFAM" id="SSF90123">
    <property type="entry name" value="ABC transporter transmembrane region"/>
    <property type="match status" value="1"/>
</dbReference>
<dbReference type="SMART" id="SM00382">
    <property type="entry name" value="AAA"/>
    <property type="match status" value="1"/>
</dbReference>
<dbReference type="GO" id="GO:0015421">
    <property type="term" value="F:ABC-type oligopeptide transporter activity"/>
    <property type="evidence" value="ECO:0007669"/>
    <property type="project" value="TreeGrafter"/>
</dbReference>
<dbReference type="Gene3D" id="1.20.1560.10">
    <property type="entry name" value="ABC transporter type 1, transmembrane domain"/>
    <property type="match status" value="1"/>
</dbReference>
<comment type="subcellular location">
    <subcellularLocation>
        <location evidence="1">Cell membrane</location>
        <topology evidence="1">Multi-pass membrane protein</topology>
    </subcellularLocation>
</comment>
<dbReference type="AlphaFoldDB" id="A0A0G1IDJ4"/>
<feature type="transmembrane region" description="Helical" evidence="8">
    <location>
        <begin position="254"/>
        <end position="272"/>
    </location>
</feature>
<gene>
    <name evidence="11" type="ORF">UW49_C0012G0024</name>
</gene>
<dbReference type="PROSITE" id="PS50893">
    <property type="entry name" value="ABC_TRANSPORTER_2"/>
    <property type="match status" value="1"/>
</dbReference>
<protein>
    <submittedName>
        <fullName evidence="11">ABC-type multidrug transport system, ATPase and permease component</fullName>
    </submittedName>
</protein>
<keyword evidence="7 8" id="KW-0472">Membrane</keyword>
<feature type="transmembrane region" description="Helical" evidence="8">
    <location>
        <begin position="130"/>
        <end position="156"/>
    </location>
</feature>
<organism evidence="11 12">
    <name type="scientific">Candidatus Giovannonibacteria bacterium GW2011_GWB1_44_23</name>
    <dbReference type="NCBI Taxonomy" id="1618652"/>
    <lineage>
        <taxon>Bacteria</taxon>
        <taxon>Candidatus Giovannoniibacteriota</taxon>
    </lineage>
</organism>
<proteinExistence type="predicted"/>
<dbReference type="InterPro" id="IPR036640">
    <property type="entry name" value="ABC1_TM_sf"/>
</dbReference>
<dbReference type="SUPFAM" id="SSF52540">
    <property type="entry name" value="P-loop containing nucleoside triphosphate hydrolases"/>
    <property type="match status" value="1"/>
</dbReference>
<dbReference type="Pfam" id="PF00005">
    <property type="entry name" value="ABC_tran"/>
    <property type="match status" value="1"/>
</dbReference>
<accession>A0A0G1IDJ4</accession>
<dbReference type="PROSITE" id="PS50929">
    <property type="entry name" value="ABC_TM1F"/>
    <property type="match status" value="1"/>
</dbReference>
<keyword evidence="3 8" id="KW-0812">Transmembrane</keyword>
<evidence type="ECO:0000259" key="10">
    <source>
        <dbReference type="PROSITE" id="PS50929"/>
    </source>
</evidence>
<reference evidence="11 12" key="1">
    <citation type="journal article" date="2015" name="Nature">
        <title>rRNA introns, odd ribosomes, and small enigmatic genomes across a large radiation of phyla.</title>
        <authorList>
            <person name="Brown C.T."/>
            <person name="Hug L.A."/>
            <person name="Thomas B.C."/>
            <person name="Sharon I."/>
            <person name="Castelle C.J."/>
            <person name="Singh A."/>
            <person name="Wilkins M.J."/>
            <person name="Williams K.H."/>
            <person name="Banfield J.F."/>
        </authorList>
    </citation>
    <scope>NUCLEOTIDE SEQUENCE [LARGE SCALE GENOMIC DNA]</scope>
</reference>
<evidence type="ECO:0000256" key="5">
    <source>
        <dbReference type="ARBA" id="ARBA00022840"/>
    </source>
</evidence>
<dbReference type="Pfam" id="PF00664">
    <property type="entry name" value="ABC_membrane"/>
    <property type="match status" value="1"/>
</dbReference>
<comment type="caution">
    <text evidence="11">The sequence shown here is derived from an EMBL/GenBank/DDBJ whole genome shotgun (WGS) entry which is preliminary data.</text>
</comment>
<name>A0A0G1IDJ4_9BACT</name>
<dbReference type="EMBL" id="LCIN01000012">
    <property type="protein sequence ID" value="KKT56888.1"/>
    <property type="molecule type" value="Genomic_DNA"/>
</dbReference>
<evidence type="ECO:0000313" key="11">
    <source>
        <dbReference type="EMBL" id="KKT56888.1"/>
    </source>
</evidence>
<feature type="transmembrane region" description="Helical" evidence="8">
    <location>
        <begin position="162"/>
        <end position="182"/>
    </location>
</feature>
<dbReference type="InterPro" id="IPR003439">
    <property type="entry name" value="ABC_transporter-like_ATP-bd"/>
</dbReference>
<evidence type="ECO:0000256" key="3">
    <source>
        <dbReference type="ARBA" id="ARBA00022692"/>
    </source>
</evidence>
<feature type="domain" description="ABC transmembrane type-1" evidence="10">
    <location>
        <begin position="28"/>
        <end position="307"/>
    </location>
</feature>
<dbReference type="InterPro" id="IPR027417">
    <property type="entry name" value="P-loop_NTPase"/>
</dbReference>
<dbReference type="FunFam" id="3.40.50.300:FF:000287">
    <property type="entry name" value="Multidrug ABC transporter ATP-binding protein"/>
    <property type="match status" value="1"/>
</dbReference>
<evidence type="ECO:0000256" key="7">
    <source>
        <dbReference type="ARBA" id="ARBA00023136"/>
    </source>
</evidence>
<dbReference type="InterPro" id="IPR011527">
    <property type="entry name" value="ABC1_TM_dom"/>
</dbReference>
<dbReference type="InterPro" id="IPR039421">
    <property type="entry name" value="Type_1_exporter"/>
</dbReference>
<dbReference type="PANTHER" id="PTHR43394">
    <property type="entry name" value="ATP-DEPENDENT PERMEASE MDL1, MITOCHONDRIAL"/>
    <property type="match status" value="1"/>
</dbReference>
<evidence type="ECO:0000256" key="8">
    <source>
        <dbReference type="SAM" id="Phobius"/>
    </source>
</evidence>
<keyword evidence="5" id="KW-0067">ATP-binding</keyword>
<dbReference type="GO" id="GO:0016887">
    <property type="term" value="F:ATP hydrolysis activity"/>
    <property type="evidence" value="ECO:0007669"/>
    <property type="project" value="InterPro"/>
</dbReference>
<dbReference type="GO" id="GO:0005524">
    <property type="term" value="F:ATP binding"/>
    <property type="evidence" value="ECO:0007669"/>
    <property type="project" value="UniProtKB-KW"/>
</dbReference>
<dbReference type="PROSITE" id="PS00211">
    <property type="entry name" value="ABC_TRANSPORTER_1"/>
    <property type="match status" value="1"/>
</dbReference>
<dbReference type="InterPro" id="IPR003593">
    <property type="entry name" value="AAA+_ATPase"/>
</dbReference>
<evidence type="ECO:0000313" key="12">
    <source>
        <dbReference type="Proteomes" id="UP000033977"/>
    </source>
</evidence>
<evidence type="ECO:0000256" key="2">
    <source>
        <dbReference type="ARBA" id="ARBA00022448"/>
    </source>
</evidence>
<feature type="transmembrane region" description="Helical" evidence="8">
    <location>
        <begin position="60"/>
        <end position="79"/>
    </location>
</feature>
<dbReference type="CDD" id="cd07346">
    <property type="entry name" value="ABC_6TM_exporters"/>
    <property type="match status" value="1"/>
</dbReference>
<evidence type="ECO:0000256" key="6">
    <source>
        <dbReference type="ARBA" id="ARBA00022989"/>
    </source>
</evidence>